<dbReference type="SUPFAM" id="SSF52540">
    <property type="entry name" value="P-loop containing nucleoside triphosphate hydrolases"/>
    <property type="match status" value="1"/>
</dbReference>
<reference evidence="2" key="1">
    <citation type="journal article" date="2015" name="Nature">
        <title>Complex archaea that bridge the gap between prokaryotes and eukaryotes.</title>
        <authorList>
            <person name="Spang A."/>
            <person name="Saw J.H."/>
            <person name="Jorgensen S.L."/>
            <person name="Zaremba-Niedzwiedzka K."/>
            <person name="Martijn J."/>
            <person name="Lind A.E."/>
            <person name="van Eijk R."/>
            <person name="Schleper C."/>
            <person name="Guy L."/>
            <person name="Ettema T.J."/>
        </authorList>
    </citation>
    <scope>NUCLEOTIDE SEQUENCE</scope>
</reference>
<keyword evidence="1" id="KW-0175">Coiled coil</keyword>
<proteinExistence type="predicted"/>
<dbReference type="InterPro" id="IPR027417">
    <property type="entry name" value="P-loop_NTPase"/>
</dbReference>
<dbReference type="SUPFAM" id="SSF75712">
    <property type="entry name" value="Rad50 coiled-coil Zn hook"/>
    <property type="match status" value="1"/>
</dbReference>
<evidence type="ECO:0000256" key="1">
    <source>
        <dbReference type="SAM" id="Coils"/>
    </source>
</evidence>
<dbReference type="CDD" id="cd00267">
    <property type="entry name" value="ABC_ATPase"/>
    <property type="match status" value="1"/>
</dbReference>
<protein>
    <recommendedName>
        <fullName evidence="3">RecF/RecN/SMC N-terminal domain-containing protein</fullName>
    </recommendedName>
</protein>
<feature type="coiled-coil region" evidence="1">
    <location>
        <begin position="282"/>
        <end position="392"/>
    </location>
</feature>
<dbReference type="PANTHER" id="PTHR32114">
    <property type="entry name" value="ABC TRANSPORTER ABCH.3"/>
    <property type="match status" value="1"/>
</dbReference>
<dbReference type="AlphaFoldDB" id="A0A0F9UB61"/>
<dbReference type="EMBL" id="LAZR01000125">
    <property type="protein sequence ID" value="KKN88864.1"/>
    <property type="molecule type" value="Genomic_DNA"/>
</dbReference>
<sequence>MIRFKSLRYKNAVTFQETVLIPLEHQGRVFLKGDNKDTGGSNGAGKSTIFEVLQHILFSSTSKGFARNQFAGDGYFAELILEVDSHEYKILQFRGAKKQERTNGYKIYKDKVDVTPKGTRHMADCITYIKEIIGITEEEFRGYVYLAQEGAGHVLISGKGAEKRNYLSDLFSLDRYDLVKEGVDDELEAVKAQIAALSEKAAVRDEVESQLAALPMSSADFAAMSDSIENTSQFVHDKNAVWGARIKEADSTLSRYADRKGVRQKLDLMFPKWDELDVNDVSETRQAKLRKLNARISKLEELEALVSEKTELEAAYDSDVGMTEQEAAASLGRSQTRLAKLQAELDGIRRRIVLEEKLPQVRQIGDDVPERLKDAQGALSVIEHQLEESKTNITKLAKLTESECPTCGQPLDTEAIAEQLTKAEGMARTMKSALKTTTTEVVALRGLCDTLDEYNKLAAQIGELPTIDLTEHRESIDETEKSIPPMQEVLEQARENVRISKRLAEIVESLVEFPDSLDVSKLEDYREKSSKLEKSLGKLETIKVLKEQFSGMEEIDIIPDDEYVHISEMSEFYQNAVTELAVQKQQAEASKKTAETLQNRLSELDTQLSVWESVQLRRSLFEAMKAAYGPKGLKIHQLKKVCNAICRTLPKYTTIMFQEPRVEFFVDNDPDSTDIEFFVRRFTPEGTSEYPVGKLSGGEKKRLAVAMIFSLAELVSPRKRCNLVILDEVGDGLDPIGEEAFASQLLPKLIQDTVICTSHRSGIAAAQFDTHWTVTKKDNVSTFSID</sequence>
<organism evidence="2">
    <name type="scientific">marine sediment metagenome</name>
    <dbReference type="NCBI Taxonomy" id="412755"/>
    <lineage>
        <taxon>unclassified sequences</taxon>
        <taxon>metagenomes</taxon>
        <taxon>ecological metagenomes</taxon>
    </lineage>
</organism>
<dbReference type="PANTHER" id="PTHR32114:SF2">
    <property type="entry name" value="ABC TRANSPORTER ABCH.3"/>
    <property type="match status" value="1"/>
</dbReference>
<gene>
    <name evidence="2" type="ORF">LCGC14_0244710</name>
</gene>
<comment type="caution">
    <text evidence="2">The sequence shown here is derived from an EMBL/GenBank/DDBJ whole genome shotgun (WGS) entry which is preliminary data.</text>
</comment>
<accession>A0A0F9UB61</accession>
<feature type="coiled-coil region" evidence="1">
    <location>
        <begin position="580"/>
        <end position="614"/>
    </location>
</feature>
<name>A0A0F9UB61_9ZZZZ</name>
<dbReference type="Gene3D" id="3.40.50.300">
    <property type="entry name" value="P-loop containing nucleotide triphosphate hydrolases"/>
    <property type="match status" value="2"/>
</dbReference>
<evidence type="ECO:0008006" key="3">
    <source>
        <dbReference type="Google" id="ProtNLM"/>
    </source>
</evidence>
<dbReference type="Gene3D" id="1.10.287.510">
    <property type="entry name" value="Helix hairpin bin"/>
    <property type="match status" value="1"/>
</dbReference>
<evidence type="ECO:0000313" key="2">
    <source>
        <dbReference type="EMBL" id="KKN88864.1"/>
    </source>
</evidence>